<evidence type="ECO:0000256" key="1">
    <source>
        <dbReference type="SAM" id="MobiDB-lite"/>
    </source>
</evidence>
<dbReference type="NCBIfam" id="TIGR03696">
    <property type="entry name" value="Rhs_assc_core"/>
    <property type="match status" value="1"/>
</dbReference>
<dbReference type="PANTHER" id="PTHR32305:SF15">
    <property type="entry name" value="PROTEIN RHSA-RELATED"/>
    <property type="match status" value="1"/>
</dbReference>
<dbReference type="RefSeq" id="WP_052218120.1">
    <property type="nucleotide sequence ID" value="NZ_LGTE01000012.1"/>
</dbReference>
<dbReference type="InterPro" id="IPR022385">
    <property type="entry name" value="Rhs_assc_core"/>
</dbReference>
<accession>A0A0L6W239</accession>
<comment type="caution">
    <text evidence="2">The sequence shown here is derived from an EMBL/GenBank/DDBJ whole genome shotgun (WGS) entry which is preliminary data.</text>
</comment>
<gene>
    <name evidence="2" type="primary">wapA_1</name>
    <name evidence="2" type="ORF">Tfer_1880</name>
</gene>
<evidence type="ECO:0000313" key="3">
    <source>
        <dbReference type="Proteomes" id="UP000037175"/>
    </source>
</evidence>
<dbReference type="PANTHER" id="PTHR32305">
    <property type="match status" value="1"/>
</dbReference>
<reference evidence="3" key="1">
    <citation type="submission" date="2015-07" db="EMBL/GenBank/DDBJ databases">
        <title>Complete Genome of Thermincola ferriacetica strain Z-0001T.</title>
        <authorList>
            <person name="Lusk B."/>
            <person name="Badalamenti J.P."/>
            <person name="Parameswaran P."/>
            <person name="Bond D.R."/>
            <person name="Torres C.I."/>
        </authorList>
    </citation>
    <scope>NUCLEOTIDE SEQUENCE [LARGE SCALE GENOMIC DNA]</scope>
    <source>
        <strain evidence="3">Z-0001</strain>
    </source>
</reference>
<dbReference type="AlphaFoldDB" id="A0A0L6W239"/>
<protein>
    <submittedName>
        <fullName evidence="2">tRNA(Glu)-specific nuclease WapA</fullName>
    </submittedName>
</protein>
<feature type="region of interest" description="Disordered" evidence="1">
    <location>
        <begin position="154"/>
        <end position="229"/>
    </location>
</feature>
<feature type="compositionally biased region" description="Basic and acidic residues" evidence="1">
    <location>
        <begin position="164"/>
        <end position="213"/>
    </location>
</feature>
<evidence type="ECO:0000313" key="2">
    <source>
        <dbReference type="EMBL" id="KNZ69438.1"/>
    </source>
</evidence>
<name>A0A0L6W239_9FIRM</name>
<sequence length="328" mass="35244">MTDDTGNITETYGYDAWGAIAEYTGLGDEKLTYVGKYGVTMEPDDGLLMMGLRFYDPELGIFLQKDPVPGYKELPVTRQPYVYALNDPVNKIDPTGESPLDWLYSAANWLANRGSNMGNKITNTVAKPVSQTGTKIGKKINKIVEPNISEPLNNVAQKTFGGQNKDKTKGVASEKSKQDKKKDKSRARGKEAGIGGKEKAGSEKQGTKQDKKPAATIATAPKTTPTPQPKKIKTIEQAVNEVDLSNVPSDIWKGMTCEAWKPYQQTGGAVLIGTGVVATGWVAGEAGLIEFGSTAIDVFISPPPPNTLGGGFITVGSMILFPDEPKKK</sequence>
<keyword evidence="3" id="KW-1185">Reference proteome</keyword>
<dbReference type="EMBL" id="LGTE01000012">
    <property type="protein sequence ID" value="KNZ69438.1"/>
    <property type="molecule type" value="Genomic_DNA"/>
</dbReference>
<dbReference type="Proteomes" id="UP000037175">
    <property type="component" value="Unassembled WGS sequence"/>
</dbReference>
<organism evidence="2 3">
    <name type="scientific">Thermincola ferriacetica</name>
    <dbReference type="NCBI Taxonomy" id="281456"/>
    <lineage>
        <taxon>Bacteria</taxon>
        <taxon>Bacillati</taxon>
        <taxon>Bacillota</taxon>
        <taxon>Clostridia</taxon>
        <taxon>Eubacteriales</taxon>
        <taxon>Thermincolaceae</taxon>
        <taxon>Thermincola</taxon>
    </lineage>
</organism>
<dbReference type="Gene3D" id="2.180.10.10">
    <property type="entry name" value="RHS repeat-associated core"/>
    <property type="match status" value="1"/>
</dbReference>
<feature type="compositionally biased region" description="Low complexity" evidence="1">
    <location>
        <begin position="214"/>
        <end position="225"/>
    </location>
</feature>
<proteinExistence type="predicted"/>
<dbReference type="InterPro" id="IPR050708">
    <property type="entry name" value="T6SS_VgrG/RHS"/>
</dbReference>